<dbReference type="AlphaFoldDB" id="A0A0K6GUS3"/>
<organism evidence="2 3">
    <name type="scientific">Pseudidiomarina woesei</name>
    <dbReference type="NCBI Taxonomy" id="1381080"/>
    <lineage>
        <taxon>Bacteria</taxon>
        <taxon>Pseudomonadati</taxon>
        <taxon>Pseudomonadota</taxon>
        <taxon>Gammaproteobacteria</taxon>
        <taxon>Alteromonadales</taxon>
        <taxon>Idiomarinaceae</taxon>
        <taxon>Pseudidiomarina</taxon>
    </lineage>
</organism>
<proteinExistence type="predicted"/>
<protein>
    <submittedName>
        <fullName evidence="2">SnoaL-like domain</fullName>
    </submittedName>
</protein>
<dbReference type="Gene3D" id="3.10.450.50">
    <property type="match status" value="1"/>
</dbReference>
<dbReference type="EMBL" id="CYHB01000001">
    <property type="protein sequence ID" value="CUA82536.1"/>
    <property type="molecule type" value="Genomic_DNA"/>
</dbReference>
<name>A0A0K6GUS3_9GAMM</name>
<dbReference type="InterPro" id="IPR037401">
    <property type="entry name" value="SnoaL-like"/>
</dbReference>
<dbReference type="Pfam" id="PF12680">
    <property type="entry name" value="SnoaL_2"/>
    <property type="match status" value="1"/>
</dbReference>
<accession>A0A0K6GUS3</accession>
<evidence type="ECO:0000313" key="2">
    <source>
        <dbReference type="EMBL" id="CUA82536.1"/>
    </source>
</evidence>
<dbReference type="RefSeq" id="WP_055437826.1">
    <property type="nucleotide sequence ID" value="NZ_CYHB01000001.1"/>
</dbReference>
<dbReference type="OrthoDB" id="1115105at2"/>
<keyword evidence="3" id="KW-1185">Reference proteome</keyword>
<dbReference type="Proteomes" id="UP000182598">
    <property type="component" value="Unassembled WGS sequence"/>
</dbReference>
<evidence type="ECO:0000313" key="3">
    <source>
        <dbReference type="Proteomes" id="UP000182598"/>
    </source>
</evidence>
<feature type="domain" description="SnoaL-like" evidence="1">
    <location>
        <begin position="14"/>
        <end position="113"/>
    </location>
</feature>
<evidence type="ECO:0000259" key="1">
    <source>
        <dbReference type="Pfam" id="PF12680"/>
    </source>
</evidence>
<sequence>MSSHVADIVDELIRLYDNLDQQSIEALGDLYTDDVTFTDPLHHVEGLDNLKQYFLNTIKGIDYCHFAFAERARQGDDVFVTWQMRLKHPKLAQGREIIVPGTSHLKLAEDKIYQQTDYYDAGAMLYEHVPVLGYVIEKIKTRVKSS</sequence>
<dbReference type="SUPFAM" id="SSF54427">
    <property type="entry name" value="NTF2-like"/>
    <property type="match status" value="1"/>
</dbReference>
<gene>
    <name evidence="2" type="ORF">Ga0061064_0086</name>
</gene>
<dbReference type="InterPro" id="IPR032710">
    <property type="entry name" value="NTF2-like_dom_sf"/>
</dbReference>
<reference evidence="3" key="1">
    <citation type="submission" date="2015-08" db="EMBL/GenBank/DDBJ databases">
        <authorList>
            <person name="Varghese N."/>
        </authorList>
    </citation>
    <scope>NUCLEOTIDE SEQUENCE [LARGE SCALE GENOMIC DNA]</scope>
    <source>
        <strain evidence="3">DSM 27808</strain>
    </source>
</reference>